<keyword evidence="5" id="KW-1185">Reference proteome</keyword>
<dbReference type="SMART" id="SM00054">
    <property type="entry name" value="EFh"/>
    <property type="match status" value="2"/>
</dbReference>
<evidence type="ECO:0000256" key="2">
    <source>
        <dbReference type="SAM" id="MobiDB-lite"/>
    </source>
</evidence>
<dbReference type="SUPFAM" id="SSF52047">
    <property type="entry name" value="RNI-like"/>
    <property type="match status" value="1"/>
</dbReference>
<sequence>MPTIDMDNGVEVAPRSTAMCPIGRRLLGPQITSSDVLITQFTDEQSPVDSEAEYDTDMENEGSKDFEVKQLQTQLYRKVCRQFGVTPASYYLRHINDKVLVMKHQALGPKGTKALTVPLQVNTRIHSLDLQGNCMGAEGVRHVAFMLEENTSLKRLNLSYNRLRTSGIRIICRALHQNPHIKSVDLSGNGITDRDAKYLCELLEKTTALQRLNLSNNGLSEDGAVMLGKAIGINHTLISLNLSWNHIRLKGAEAIADGLKENNHLEELNLSMNGFSRNGTEFLAAALEVNTTLLKLDISSNRIEQAGCVAMAKALGQSSTLQYLAVSVIRTVWEQIGLNAMTFYGTLELIECVAKNENSNLEFIDMTSSIVSVAFMDVVEVIQKQRRFDVRVGHVTTSPSQRTTVPDVECNDKNPLEILLLFMSNKNLRLLDLFKSLDKDQSGSLTREEFIDGLQSVDSPLSKAQLDELINMLDKDGDGEIDLTEILNINREFKDVKRKVTRQIQEKKVRARLKSAVSMAGALSRIGSAISSASDGGSSIDVTKDHDIREDGPVYSNQLLVPGM</sequence>
<dbReference type="PROSITE" id="PS00018">
    <property type="entry name" value="EF_HAND_1"/>
    <property type="match status" value="2"/>
</dbReference>
<protein>
    <recommendedName>
        <fullName evidence="3">EF-hand domain-containing protein</fullName>
    </recommendedName>
</protein>
<dbReference type="CDD" id="cd00051">
    <property type="entry name" value="EFh"/>
    <property type="match status" value="1"/>
</dbReference>
<feature type="compositionally biased region" description="Low complexity" evidence="2">
    <location>
        <begin position="531"/>
        <end position="540"/>
    </location>
</feature>
<keyword evidence="1" id="KW-0106">Calcium</keyword>
<feature type="domain" description="EF-hand" evidence="3">
    <location>
        <begin position="461"/>
        <end position="496"/>
    </location>
</feature>
<proteinExistence type="predicted"/>
<feature type="domain" description="EF-hand" evidence="3">
    <location>
        <begin position="425"/>
        <end position="460"/>
    </location>
</feature>
<dbReference type="Pfam" id="PF13499">
    <property type="entry name" value="EF-hand_7"/>
    <property type="match status" value="1"/>
</dbReference>
<name>A0AAD9P574_RIDPI</name>
<comment type="caution">
    <text evidence="4">The sequence shown here is derived from an EMBL/GenBank/DDBJ whole genome shotgun (WGS) entry which is preliminary data.</text>
</comment>
<dbReference type="InterPro" id="IPR001611">
    <property type="entry name" value="Leu-rich_rpt"/>
</dbReference>
<dbReference type="GO" id="GO:0005509">
    <property type="term" value="F:calcium ion binding"/>
    <property type="evidence" value="ECO:0007669"/>
    <property type="project" value="InterPro"/>
</dbReference>
<dbReference type="Gene3D" id="3.80.10.10">
    <property type="entry name" value="Ribonuclease Inhibitor"/>
    <property type="match status" value="1"/>
</dbReference>
<dbReference type="Pfam" id="PF13516">
    <property type="entry name" value="LRR_6"/>
    <property type="match status" value="7"/>
</dbReference>
<dbReference type="Proteomes" id="UP001209878">
    <property type="component" value="Unassembled WGS sequence"/>
</dbReference>
<evidence type="ECO:0000313" key="4">
    <source>
        <dbReference type="EMBL" id="KAK2188231.1"/>
    </source>
</evidence>
<gene>
    <name evidence="4" type="ORF">NP493_139g02012</name>
</gene>
<evidence type="ECO:0000313" key="5">
    <source>
        <dbReference type="Proteomes" id="UP001209878"/>
    </source>
</evidence>
<dbReference type="Gene3D" id="1.10.238.10">
    <property type="entry name" value="EF-hand"/>
    <property type="match status" value="1"/>
</dbReference>
<dbReference type="SMART" id="SM00368">
    <property type="entry name" value="LRR_RI"/>
    <property type="match status" value="7"/>
</dbReference>
<reference evidence="4" key="1">
    <citation type="journal article" date="2023" name="Mol. Biol. Evol.">
        <title>Third-Generation Sequencing Reveals the Adaptive Role of the Epigenome in Three Deep-Sea Polychaetes.</title>
        <authorList>
            <person name="Perez M."/>
            <person name="Aroh O."/>
            <person name="Sun Y."/>
            <person name="Lan Y."/>
            <person name="Juniper S.K."/>
            <person name="Young C.R."/>
            <person name="Angers B."/>
            <person name="Qian P.Y."/>
        </authorList>
    </citation>
    <scope>NUCLEOTIDE SEQUENCE</scope>
    <source>
        <strain evidence="4">R07B-5</strain>
    </source>
</reference>
<feature type="region of interest" description="Disordered" evidence="2">
    <location>
        <begin position="531"/>
        <end position="550"/>
    </location>
</feature>
<dbReference type="InterPro" id="IPR002048">
    <property type="entry name" value="EF_hand_dom"/>
</dbReference>
<evidence type="ECO:0000256" key="1">
    <source>
        <dbReference type="ARBA" id="ARBA00022837"/>
    </source>
</evidence>
<dbReference type="SUPFAM" id="SSF47473">
    <property type="entry name" value="EF-hand"/>
    <property type="match status" value="1"/>
</dbReference>
<dbReference type="PANTHER" id="PTHR24114:SF2">
    <property type="entry name" value="F-BOX DOMAIN-CONTAINING PROTEIN-RELATED"/>
    <property type="match status" value="1"/>
</dbReference>
<accession>A0AAD9P574</accession>
<dbReference type="PROSITE" id="PS50222">
    <property type="entry name" value="EF_HAND_2"/>
    <property type="match status" value="2"/>
</dbReference>
<dbReference type="AlphaFoldDB" id="A0AAD9P574"/>
<dbReference type="PANTHER" id="PTHR24114">
    <property type="entry name" value="LEUCINE RICH REPEAT FAMILY PROTEIN"/>
    <property type="match status" value="1"/>
</dbReference>
<organism evidence="4 5">
    <name type="scientific">Ridgeia piscesae</name>
    <name type="common">Tubeworm</name>
    <dbReference type="NCBI Taxonomy" id="27915"/>
    <lineage>
        <taxon>Eukaryota</taxon>
        <taxon>Metazoa</taxon>
        <taxon>Spiralia</taxon>
        <taxon>Lophotrochozoa</taxon>
        <taxon>Annelida</taxon>
        <taxon>Polychaeta</taxon>
        <taxon>Sedentaria</taxon>
        <taxon>Canalipalpata</taxon>
        <taxon>Sabellida</taxon>
        <taxon>Siboglinidae</taxon>
        <taxon>Ridgeia</taxon>
    </lineage>
</organism>
<dbReference type="InterPro" id="IPR052394">
    <property type="entry name" value="LRR-containing"/>
</dbReference>
<dbReference type="EMBL" id="JAODUO010000139">
    <property type="protein sequence ID" value="KAK2188231.1"/>
    <property type="molecule type" value="Genomic_DNA"/>
</dbReference>
<dbReference type="InterPro" id="IPR032675">
    <property type="entry name" value="LRR_dom_sf"/>
</dbReference>
<dbReference type="InterPro" id="IPR011992">
    <property type="entry name" value="EF-hand-dom_pair"/>
</dbReference>
<dbReference type="InterPro" id="IPR018247">
    <property type="entry name" value="EF_Hand_1_Ca_BS"/>
</dbReference>
<evidence type="ECO:0000259" key="3">
    <source>
        <dbReference type="PROSITE" id="PS50222"/>
    </source>
</evidence>